<dbReference type="AlphaFoldDB" id="A0A1I4H0C8"/>
<evidence type="ECO:0008006" key="6">
    <source>
        <dbReference type="Google" id="ProtNLM"/>
    </source>
</evidence>
<gene>
    <name evidence="4" type="ORF">SAMN04488004_11545</name>
</gene>
<dbReference type="EMBL" id="FOTF01000015">
    <property type="protein sequence ID" value="SFL35714.1"/>
    <property type="molecule type" value="Genomic_DNA"/>
</dbReference>
<name>A0A1I4H0C8_9RHOB</name>
<keyword evidence="5" id="KW-1185">Reference proteome</keyword>
<dbReference type="SUPFAM" id="SSF51735">
    <property type="entry name" value="NAD(P)-binding Rossmann-fold domains"/>
    <property type="match status" value="1"/>
</dbReference>
<evidence type="ECO:0000256" key="1">
    <source>
        <dbReference type="ARBA" id="ARBA00006484"/>
    </source>
</evidence>
<dbReference type="PRINTS" id="PR00080">
    <property type="entry name" value="SDRFAMILY"/>
</dbReference>
<dbReference type="STRING" id="195913.SAMN04488004_11545"/>
<proteinExistence type="inferred from homology"/>
<accession>A0A1I4H0C8</accession>
<dbReference type="OrthoDB" id="9808814at2"/>
<organism evidence="4 5">
    <name type="scientific">Loktanella salsilacus</name>
    <dbReference type="NCBI Taxonomy" id="195913"/>
    <lineage>
        <taxon>Bacteria</taxon>
        <taxon>Pseudomonadati</taxon>
        <taxon>Pseudomonadota</taxon>
        <taxon>Alphaproteobacteria</taxon>
        <taxon>Rhodobacterales</taxon>
        <taxon>Roseobacteraceae</taxon>
        <taxon>Loktanella</taxon>
    </lineage>
</organism>
<reference evidence="4 5" key="1">
    <citation type="submission" date="2016-10" db="EMBL/GenBank/DDBJ databases">
        <authorList>
            <person name="de Groot N.N."/>
        </authorList>
    </citation>
    <scope>NUCLEOTIDE SEQUENCE [LARGE SCALE GENOMIC DNA]</scope>
    <source>
        <strain evidence="4 5">DSM 16199</strain>
    </source>
</reference>
<dbReference type="PIRSF" id="PIRSF000126">
    <property type="entry name" value="11-beta-HSD1"/>
    <property type="match status" value="1"/>
</dbReference>
<dbReference type="InterPro" id="IPR036291">
    <property type="entry name" value="NAD(P)-bd_dom_sf"/>
</dbReference>
<protein>
    <recommendedName>
        <fullName evidence="6">Short-chain dehydrogenase</fullName>
    </recommendedName>
</protein>
<dbReference type="Gene3D" id="3.40.50.720">
    <property type="entry name" value="NAD(P)-binding Rossmann-like Domain"/>
    <property type="match status" value="1"/>
</dbReference>
<evidence type="ECO:0000256" key="2">
    <source>
        <dbReference type="ARBA" id="ARBA00023002"/>
    </source>
</evidence>
<evidence type="ECO:0000313" key="4">
    <source>
        <dbReference type="EMBL" id="SFL35714.1"/>
    </source>
</evidence>
<dbReference type="GO" id="GO:0016491">
    <property type="term" value="F:oxidoreductase activity"/>
    <property type="evidence" value="ECO:0007669"/>
    <property type="project" value="UniProtKB-KW"/>
</dbReference>
<comment type="similarity">
    <text evidence="1 3">Belongs to the short-chain dehydrogenases/reductases (SDR) family.</text>
</comment>
<dbReference type="Pfam" id="PF00106">
    <property type="entry name" value="adh_short"/>
    <property type="match status" value="1"/>
</dbReference>
<dbReference type="PANTHER" id="PTHR42901:SF1">
    <property type="entry name" value="ALCOHOL DEHYDROGENASE"/>
    <property type="match status" value="1"/>
</dbReference>
<dbReference type="RefSeq" id="WP_090190365.1">
    <property type="nucleotide sequence ID" value="NZ_FOTF01000015.1"/>
</dbReference>
<sequence length="257" mass="27148">MTNLALITGASSGIGREFARIHAQRAGDMIIVARRKDELDALKAELETAHGVSVQVIAADLTDAAAVQDLCDSLRGQPIEVLINNAGFGGQGSHVDRDLGKELSMIDLNVKALVTLCHDIGGQMAKRGAGRILNVGSTAGMMPGPMQNVYFATKAFVRSYSLALAEELRASGVTVTVLAPGYVETEFADTADLRGTALVKGGGKTPHSVAAFGYDSMVAGKLHVINEGLLSFALNWIIPLMPHRLVLGIARRMQTKA</sequence>
<evidence type="ECO:0000313" key="5">
    <source>
        <dbReference type="Proteomes" id="UP000199550"/>
    </source>
</evidence>
<evidence type="ECO:0000256" key="3">
    <source>
        <dbReference type="RuleBase" id="RU000363"/>
    </source>
</evidence>
<dbReference type="PANTHER" id="PTHR42901">
    <property type="entry name" value="ALCOHOL DEHYDROGENASE"/>
    <property type="match status" value="1"/>
</dbReference>
<dbReference type="PRINTS" id="PR00081">
    <property type="entry name" value="GDHRDH"/>
</dbReference>
<keyword evidence="2" id="KW-0560">Oxidoreductase</keyword>
<dbReference type="Proteomes" id="UP000199550">
    <property type="component" value="Unassembled WGS sequence"/>
</dbReference>
<dbReference type="InterPro" id="IPR002347">
    <property type="entry name" value="SDR_fam"/>
</dbReference>